<feature type="compositionally biased region" description="Basic and acidic residues" evidence="1">
    <location>
        <begin position="156"/>
        <end position="168"/>
    </location>
</feature>
<organism evidence="2 3">
    <name type="scientific">Seminavis robusta</name>
    <dbReference type="NCBI Taxonomy" id="568900"/>
    <lineage>
        <taxon>Eukaryota</taxon>
        <taxon>Sar</taxon>
        <taxon>Stramenopiles</taxon>
        <taxon>Ochrophyta</taxon>
        <taxon>Bacillariophyta</taxon>
        <taxon>Bacillariophyceae</taxon>
        <taxon>Bacillariophycidae</taxon>
        <taxon>Naviculales</taxon>
        <taxon>Naviculaceae</taxon>
        <taxon>Seminavis</taxon>
    </lineage>
</organism>
<accession>A0A9N8HBG8</accession>
<dbReference type="AlphaFoldDB" id="A0A9N8HBG8"/>
<sequence length="549" mass="60147">MATTSAVEKNGKLNDDQKDDFRDGKFFCITEDVWSVEYAEPKPEHWEAFWRKGKGDVVVQKGDVYAITRKALRAGERPAPVKSTRSNSVSGNADIKKGIWPVDIFGHEANDYQEIAHLLPAGYKVHEEWFGVAAAVTGLPKTASVIKQLMATRGVRKEYPNDDDKKGEMATSDGKSAAAQNELPNPGGGTTTRSLSPRRTRSEGKRGGSKKESNTNSPPPQKSKRMKGSESEGPPAKKGKATMEHKKSNMKTGAGTELNQGRVSFENGSIASHSTRSSAARKQRVDSTGVVHFVFNKIRLRLQQRVVDGVKPSMLIVPCMSLQDATNNWNGQGYKAVVLCGFPQGLVNVPAAFAGTVPAAARKKFAWQAMNAAADFTSELREKYENSPKISQEDKADWLEKARMGLEQAVLGLSEFVKELKNMDLKPLQPSNQYLLSKRSEEFRAKNSVPVPKSLPVPEKAVLFVDFGNVGQSNIHPPPDPTLLLAKAATVWGMLNDITILANGTPEDEEDIDILDEEAEEVYYDSFRGSTSIPNEISVVTPVQTSTTR</sequence>
<keyword evidence="3" id="KW-1185">Reference proteome</keyword>
<evidence type="ECO:0000313" key="2">
    <source>
        <dbReference type="EMBL" id="CAB9508211.1"/>
    </source>
</evidence>
<comment type="caution">
    <text evidence="2">The sequence shown here is derived from an EMBL/GenBank/DDBJ whole genome shotgun (WGS) entry which is preliminary data.</text>
</comment>
<name>A0A9N8HBG8_9STRA</name>
<feature type="compositionally biased region" description="Basic and acidic residues" evidence="1">
    <location>
        <begin position="200"/>
        <end position="213"/>
    </location>
</feature>
<dbReference type="OrthoDB" id="55778at2759"/>
<feature type="region of interest" description="Disordered" evidence="1">
    <location>
        <begin position="1"/>
        <end position="21"/>
    </location>
</feature>
<dbReference type="EMBL" id="CAICTM010000336">
    <property type="protein sequence ID" value="CAB9508211.1"/>
    <property type="molecule type" value="Genomic_DNA"/>
</dbReference>
<gene>
    <name evidence="2" type="ORF">SEMRO_337_G120720.1</name>
</gene>
<evidence type="ECO:0000256" key="1">
    <source>
        <dbReference type="SAM" id="MobiDB-lite"/>
    </source>
</evidence>
<dbReference type="Proteomes" id="UP001153069">
    <property type="component" value="Unassembled WGS sequence"/>
</dbReference>
<feature type="region of interest" description="Disordered" evidence="1">
    <location>
        <begin position="156"/>
        <end position="260"/>
    </location>
</feature>
<evidence type="ECO:0000313" key="3">
    <source>
        <dbReference type="Proteomes" id="UP001153069"/>
    </source>
</evidence>
<feature type="compositionally biased region" description="Basic and acidic residues" evidence="1">
    <location>
        <begin position="9"/>
        <end position="21"/>
    </location>
</feature>
<proteinExistence type="predicted"/>
<protein>
    <submittedName>
        <fullName evidence="2">Uncharacterized protein</fullName>
    </submittedName>
</protein>
<reference evidence="2" key="1">
    <citation type="submission" date="2020-06" db="EMBL/GenBank/DDBJ databases">
        <authorList>
            <consortium name="Plant Systems Biology data submission"/>
        </authorList>
    </citation>
    <scope>NUCLEOTIDE SEQUENCE</scope>
    <source>
        <strain evidence="2">D6</strain>
    </source>
</reference>